<comment type="caution">
    <text evidence="2">The sequence shown here is derived from an EMBL/GenBank/DDBJ whole genome shotgun (WGS) entry which is preliminary data.</text>
</comment>
<feature type="region of interest" description="Disordered" evidence="1">
    <location>
        <begin position="280"/>
        <end position="301"/>
    </location>
</feature>
<sequence length="375" mass="42385">MHPVVADVFADLEGENGRNYEGDNLETIRRRTRETNGRKPFDEEKVLVQELTSQLWPVDKLDPHVVKRARTILSEKANNHLDDRVGRAEFKIERDISDEEAIEMARAMQMRFFAERAVKGATYPGYAARALEPLAGCRVTEMDGDRKMIDTRKPDEPTPHRIVAGPEQFRVADEQVVDAYNTFRAFLDLKGTKLTLDQADAAEFKRRFPNLRLNSEGLAYLAGGNDQQRRDNLQTAERDYLMVREKLAERLQSELGGSEPLTENQLRRRLKEVEAENRQLHGDLELEQDNRRSAEQRAEAAERNVGIAEVEEKGLRLAATEAKKKGEANVEALKRDVNAKLAEIQALLAGARFGNKGEVIEGAQGAITELLKSLK</sequence>
<accession>A0A0G1YGZ6</accession>
<proteinExistence type="predicted"/>
<name>A0A0G1YGZ6_9BACT</name>
<dbReference type="Proteomes" id="UP000033870">
    <property type="component" value="Unassembled WGS sequence"/>
</dbReference>
<protein>
    <submittedName>
        <fullName evidence="2">Uncharacterized protein</fullName>
    </submittedName>
</protein>
<organism evidence="2 3">
    <name type="scientific">Candidatus Magasanikbacteria bacterium GW2011_GWA2_56_11</name>
    <dbReference type="NCBI Taxonomy" id="1619044"/>
    <lineage>
        <taxon>Bacteria</taxon>
        <taxon>Candidatus Magasanikiibacteriota</taxon>
    </lineage>
</organism>
<evidence type="ECO:0000313" key="2">
    <source>
        <dbReference type="EMBL" id="KKW42495.1"/>
    </source>
</evidence>
<reference evidence="2 3" key="1">
    <citation type="journal article" date="2015" name="Nature">
        <title>rRNA introns, odd ribosomes, and small enigmatic genomes across a large radiation of phyla.</title>
        <authorList>
            <person name="Brown C.T."/>
            <person name="Hug L.A."/>
            <person name="Thomas B.C."/>
            <person name="Sharon I."/>
            <person name="Castelle C.J."/>
            <person name="Singh A."/>
            <person name="Wilkins M.J."/>
            <person name="Williams K.H."/>
            <person name="Banfield J.F."/>
        </authorList>
    </citation>
    <scope>NUCLEOTIDE SEQUENCE [LARGE SCALE GENOMIC DNA]</scope>
</reference>
<evidence type="ECO:0000256" key="1">
    <source>
        <dbReference type="SAM" id="MobiDB-lite"/>
    </source>
</evidence>
<dbReference type="STRING" id="1619044.UY92_C0006G0056"/>
<evidence type="ECO:0000313" key="3">
    <source>
        <dbReference type="Proteomes" id="UP000033870"/>
    </source>
</evidence>
<gene>
    <name evidence="2" type="ORF">UY92_C0006G0056</name>
</gene>
<dbReference type="EMBL" id="LCRX01000006">
    <property type="protein sequence ID" value="KKW42495.1"/>
    <property type="molecule type" value="Genomic_DNA"/>
</dbReference>
<dbReference type="AlphaFoldDB" id="A0A0G1YGZ6"/>